<dbReference type="PANTHER" id="PTHR43510">
    <property type="entry name" value="AMINOTRANSFERASE FUNCTION, HYPOTHETICAL (EUROFUNG)"/>
    <property type="match status" value="1"/>
</dbReference>
<dbReference type="Pfam" id="PF00155">
    <property type="entry name" value="Aminotran_1_2"/>
    <property type="match status" value="1"/>
</dbReference>
<dbReference type="Gene3D" id="3.40.640.10">
    <property type="entry name" value="Type I PLP-dependent aspartate aminotransferase-like (Major domain)"/>
    <property type="match status" value="1"/>
</dbReference>
<reference evidence="3 4" key="1">
    <citation type="submission" date="2015-05" db="EMBL/GenBank/DDBJ databases">
        <title>Complete genome sequence of Lactobacillus salivarius Ren, a probiotic strain with antitumor activity.</title>
        <authorList>
            <person name="Sun E."/>
            <person name="Zhao L."/>
            <person name="Liu S."/>
            <person name="Zhang M."/>
            <person name="Guo H."/>
            <person name="Ren F."/>
        </authorList>
    </citation>
    <scope>NUCLEOTIDE SEQUENCE [LARGE SCALE GENOMIC DNA]</scope>
    <source>
        <strain evidence="3 4">Ren</strain>
    </source>
</reference>
<dbReference type="GO" id="GO:0008483">
    <property type="term" value="F:transaminase activity"/>
    <property type="evidence" value="ECO:0007669"/>
    <property type="project" value="UniProtKB-KW"/>
</dbReference>
<feature type="domain" description="Aminotransferase class I/classII large" evidence="2">
    <location>
        <begin position="339"/>
        <end position="651"/>
    </location>
</feature>
<dbReference type="AlphaFoldDB" id="A0A0F7PUS4"/>
<dbReference type="Pfam" id="PF06028">
    <property type="entry name" value="DUF915"/>
    <property type="match status" value="1"/>
</dbReference>
<keyword evidence="1 3" id="KW-0808">Transferase</keyword>
<dbReference type="InterPro" id="IPR004838">
    <property type="entry name" value="NHTrfase_class1_PyrdxlP-BS"/>
</dbReference>
<dbReference type="InterPro" id="IPR015422">
    <property type="entry name" value="PyrdxlP-dep_Trfase_small"/>
</dbReference>
<dbReference type="Gene3D" id="3.40.50.1820">
    <property type="entry name" value="alpha/beta hydrolase"/>
    <property type="match status" value="1"/>
</dbReference>
<dbReference type="InterPro" id="IPR010315">
    <property type="entry name" value="DUF915_hydro-like"/>
</dbReference>
<proteinExistence type="inferred from homology"/>
<dbReference type="EC" id="2.6.1.-" evidence="1"/>
<dbReference type="Gene3D" id="3.90.1150.10">
    <property type="entry name" value="Aspartate Aminotransferase, domain 1"/>
    <property type="match status" value="1"/>
</dbReference>
<name>A0A0F7PUS4_9LACO</name>
<keyword evidence="1 3" id="KW-0032">Aminotransferase</keyword>
<dbReference type="SUPFAM" id="SSF53383">
    <property type="entry name" value="PLP-dependent transferases"/>
    <property type="match status" value="1"/>
</dbReference>
<protein>
    <recommendedName>
        <fullName evidence="1">Aminotransferase</fullName>
        <ecNumber evidence="1">2.6.1.-</ecNumber>
    </recommendedName>
</protein>
<comment type="similarity">
    <text evidence="1">Belongs to the class-I pyridoxal-phosphate-dependent aminotransferase family.</text>
</comment>
<dbReference type="Proteomes" id="UP000035027">
    <property type="component" value="Chromosome"/>
</dbReference>
<dbReference type="PROSITE" id="PS00105">
    <property type="entry name" value="AA_TRANSFER_CLASS_1"/>
    <property type="match status" value="1"/>
</dbReference>
<organism evidence="3 4">
    <name type="scientific">Ligilactobacillus salivarius str. Ren</name>
    <dbReference type="NCBI Taxonomy" id="1194971"/>
    <lineage>
        <taxon>Bacteria</taxon>
        <taxon>Bacillati</taxon>
        <taxon>Bacillota</taxon>
        <taxon>Bacilli</taxon>
        <taxon>Lactobacillales</taxon>
        <taxon>Lactobacillaceae</taxon>
        <taxon>Ligilactobacillus</taxon>
    </lineage>
</organism>
<dbReference type="EMBL" id="CP011403">
    <property type="protein sequence ID" value="AKI03796.1"/>
    <property type="molecule type" value="Genomic_DNA"/>
</dbReference>
<dbReference type="PATRIC" id="fig|1194971.3.peg.243"/>
<gene>
    <name evidence="3" type="ORF">LsR_00245</name>
</gene>
<dbReference type="PANTHER" id="PTHR43510:SF1">
    <property type="entry name" value="AMINOTRANSFERASE FUNCTION, HYPOTHETICAL (EUROFUNG)"/>
    <property type="match status" value="1"/>
</dbReference>
<dbReference type="NCBIfam" id="NF005593">
    <property type="entry name" value="PRK07324.1"/>
    <property type="match status" value="1"/>
</dbReference>
<dbReference type="InterPro" id="IPR015424">
    <property type="entry name" value="PyrdxlP-dep_Trfase"/>
</dbReference>
<evidence type="ECO:0000256" key="1">
    <source>
        <dbReference type="RuleBase" id="RU000481"/>
    </source>
</evidence>
<evidence type="ECO:0000259" key="2">
    <source>
        <dbReference type="Pfam" id="PF00155"/>
    </source>
</evidence>
<dbReference type="InterPro" id="IPR015421">
    <property type="entry name" value="PyrdxlP-dep_Trfase_major"/>
</dbReference>
<dbReference type="GO" id="GO:0030170">
    <property type="term" value="F:pyridoxal phosphate binding"/>
    <property type="evidence" value="ECO:0007669"/>
    <property type="project" value="InterPro"/>
</dbReference>
<dbReference type="CDD" id="cd00609">
    <property type="entry name" value="AAT_like"/>
    <property type="match status" value="1"/>
</dbReference>
<evidence type="ECO:0000313" key="3">
    <source>
        <dbReference type="EMBL" id="AKI03796.1"/>
    </source>
</evidence>
<dbReference type="SUPFAM" id="SSF53474">
    <property type="entry name" value="alpha/beta-Hydrolases"/>
    <property type="match status" value="1"/>
</dbReference>
<sequence length="659" mass="75375">MKKIILKIIVIILLVLVGFQITSLLPSKNKPLREDKLLNDINYSNTPTLLIPGWAGNKWTYNRMIDTYQDENVAQKTMTIHVSPTGKVKVHGTVKNKKNAMIQVLFDWNYTASYRPQTKWLTNVMLILHDKYHINKMNVIAHSWGGSAWLHALAGSSKLQKEIKFSRVILLGVPVEESFDDISYKKAKKIHSTDGNYQKLVAQTKYLRLRAKIKFYNFLGEIKNENTDGSVPHVQSEFLQKIVNPKWAYYSQMTFEDTSHSGLHSDEKVLKEIEQILWEKEKKGGCKMNLPEFGVEAWLNKWEKSAKYDISQSSIDSLTLEELIGLDGTKVEDFFAQHSTDKLNYGWIEGSPEFKELVAELYQNMPADNILQTNGATGANMLAIYALVEAGDEVISMIPSYQQLYDIPRSLGVKVKLLNLDEKQDWSFKIDELKELVTPKTKLICLNNANNPTGTVFDTDFMEEVVKIAKEVDSYILVDEVYMPLNKDRKFVSIVDMYDKGIATNSLSKTFSLPGLRIGWTASNKEVADIFRKFRDYTVICGGVLNDALAVHALKNRDKILQRNEEIVKNNLEIVENWLKTEPRVSWCTPHSVSTSFIKLDIPQDDYSFCEDLLREKGVLLVPGTAFDRPQHARLGYCCNPKILQQGLEKLSEYLRKFD</sequence>
<evidence type="ECO:0000313" key="4">
    <source>
        <dbReference type="Proteomes" id="UP000035027"/>
    </source>
</evidence>
<dbReference type="InterPro" id="IPR029058">
    <property type="entry name" value="AB_hydrolase_fold"/>
</dbReference>
<accession>A0A0F7PUS4</accession>
<dbReference type="InterPro" id="IPR004839">
    <property type="entry name" value="Aminotransferase_I/II_large"/>
</dbReference>
<comment type="cofactor">
    <cofactor evidence="1">
        <name>pyridoxal 5'-phosphate</name>
        <dbReference type="ChEBI" id="CHEBI:597326"/>
    </cofactor>
</comment>